<comment type="caution">
    <text evidence="2">The sequence shown here is derived from an EMBL/GenBank/DDBJ whole genome shotgun (WGS) entry which is preliminary data.</text>
</comment>
<reference evidence="2" key="1">
    <citation type="journal article" date="2021" name="J Fungi (Basel)">
        <title>Virulence traits and population genomics of the black yeast Aureobasidium melanogenum.</title>
        <authorList>
            <person name="Cernosa A."/>
            <person name="Sun X."/>
            <person name="Gostincar C."/>
            <person name="Fang C."/>
            <person name="Gunde-Cimerman N."/>
            <person name="Song Z."/>
        </authorList>
    </citation>
    <scope>NUCLEOTIDE SEQUENCE</scope>
    <source>
        <strain evidence="2">EXF-9911</strain>
    </source>
</reference>
<dbReference type="InterPro" id="IPR001810">
    <property type="entry name" value="F-box_dom"/>
</dbReference>
<dbReference type="InterPro" id="IPR032675">
    <property type="entry name" value="LRR_dom_sf"/>
</dbReference>
<proteinExistence type="predicted"/>
<evidence type="ECO:0000313" key="2">
    <source>
        <dbReference type="EMBL" id="KAG9692679.1"/>
    </source>
</evidence>
<dbReference type="InterPro" id="IPR036047">
    <property type="entry name" value="F-box-like_dom_sf"/>
</dbReference>
<dbReference type="EMBL" id="JAHFXF010000220">
    <property type="protein sequence ID" value="KAG9692679.1"/>
    <property type="molecule type" value="Genomic_DNA"/>
</dbReference>
<dbReference type="PROSITE" id="PS50181">
    <property type="entry name" value="FBOX"/>
    <property type="match status" value="1"/>
</dbReference>
<dbReference type="Gene3D" id="3.80.10.10">
    <property type="entry name" value="Ribonuclease Inhibitor"/>
    <property type="match status" value="1"/>
</dbReference>
<name>A0A9P8EKI4_AURME</name>
<feature type="non-terminal residue" evidence="2">
    <location>
        <position position="411"/>
    </location>
</feature>
<gene>
    <name evidence="2" type="ORF">KCU76_g6524</name>
</gene>
<sequence>MPNEILARILESLPEDDVISCRLVNKQLGAIATRDFAKANFRRLNVAFSTRSLQALVNVCTHPDLGAYVRTIWFSPFRTSPDSIYKLTDIFKKKLKIGGQGDLDCAYRCLQSYIQTSYDEHNLEKSGQAVPLLTEALSSLQKRSISVNISMDNDCVRPWIGCERPYWNGHVNDFELGRDCTNETANIIFQALFQSSCQVNRFEIYQENLGCSAGSLVDLTKSVAPALKSFAMLKSLYLNLMRLPKQKTLDSLDSVLGQLRNLEVFMLELGWDEYLTQSPNKYVGSSAFSASDAILRLLKSTCLQKVHFRHMCISEKCLVAMLSASRGSLKKLTLSGVCLTYGCWKHFFSWLHNNFRLDHLRLFALSETEGKRFIEWSKEELKSRGLYFHGKENVRSGLSELLSESNALLAE</sequence>
<accession>A0A9P8EKI4</accession>
<dbReference type="SUPFAM" id="SSF52047">
    <property type="entry name" value="RNI-like"/>
    <property type="match status" value="1"/>
</dbReference>
<evidence type="ECO:0000313" key="3">
    <source>
        <dbReference type="Proteomes" id="UP000779574"/>
    </source>
</evidence>
<dbReference type="SUPFAM" id="SSF81383">
    <property type="entry name" value="F-box domain"/>
    <property type="match status" value="1"/>
</dbReference>
<organism evidence="2 3">
    <name type="scientific">Aureobasidium melanogenum</name>
    <name type="common">Aureobasidium pullulans var. melanogenum</name>
    <dbReference type="NCBI Taxonomy" id="46634"/>
    <lineage>
        <taxon>Eukaryota</taxon>
        <taxon>Fungi</taxon>
        <taxon>Dikarya</taxon>
        <taxon>Ascomycota</taxon>
        <taxon>Pezizomycotina</taxon>
        <taxon>Dothideomycetes</taxon>
        <taxon>Dothideomycetidae</taxon>
        <taxon>Dothideales</taxon>
        <taxon>Saccotheciaceae</taxon>
        <taxon>Aureobasidium</taxon>
    </lineage>
</organism>
<dbReference type="Proteomes" id="UP000779574">
    <property type="component" value="Unassembled WGS sequence"/>
</dbReference>
<dbReference type="AlphaFoldDB" id="A0A9P8EKI4"/>
<protein>
    <recommendedName>
        <fullName evidence="1">F-box domain-containing protein</fullName>
    </recommendedName>
</protein>
<feature type="domain" description="F-box" evidence="1">
    <location>
        <begin position="1"/>
        <end position="44"/>
    </location>
</feature>
<dbReference type="CDD" id="cd09917">
    <property type="entry name" value="F-box_SF"/>
    <property type="match status" value="1"/>
</dbReference>
<evidence type="ECO:0000259" key="1">
    <source>
        <dbReference type="PROSITE" id="PS50181"/>
    </source>
</evidence>
<dbReference type="Pfam" id="PF00646">
    <property type="entry name" value="F-box"/>
    <property type="match status" value="1"/>
</dbReference>
<dbReference type="OrthoDB" id="3934066at2759"/>
<reference evidence="2" key="2">
    <citation type="submission" date="2021-08" db="EMBL/GenBank/DDBJ databases">
        <authorList>
            <person name="Gostincar C."/>
            <person name="Sun X."/>
            <person name="Song Z."/>
            <person name="Gunde-Cimerman N."/>
        </authorList>
    </citation>
    <scope>NUCLEOTIDE SEQUENCE</scope>
    <source>
        <strain evidence="2">EXF-9911</strain>
    </source>
</reference>